<accession>A0A3D8L6D4</accession>
<dbReference type="PANTHER" id="PTHR43081">
    <property type="entry name" value="ADENYLATE CYCLASE, TERMINAL-DIFFERENTIATION SPECIFIC-RELATED"/>
    <property type="match status" value="1"/>
</dbReference>
<dbReference type="SUPFAM" id="SSF55073">
    <property type="entry name" value="Nucleotide cyclase"/>
    <property type="match status" value="1"/>
</dbReference>
<dbReference type="InterPro" id="IPR050697">
    <property type="entry name" value="Adenylyl/Guanylyl_Cyclase_3/4"/>
</dbReference>
<dbReference type="CDD" id="cd07302">
    <property type="entry name" value="CHD"/>
    <property type="match status" value="1"/>
</dbReference>
<dbReference type="AlphaFoldDB" id="A0A3D8L6D4"/>
<feature type="domain" description="Guanylate cyclase" evidence="1">
    <location>
        <begin position="9"/>
        <end position="98"/>
    </location>
</feature>
<dbReference type="InterPro" id="IPR029787">
    <property type="entry name" value="Nucleotide_cyclase"/>
</dbReference>
<proteinExistence type="predicted"/>
<protein>
    <submittedName>
        <fullName evidence="2">Adenylate/guanylate cyclase domain-containing protein</fullName>
    </submittedName>
</protein>
<comment type="caution">
    <text evidence="2">The sequence shown here is derived from an EMBL/GenBank/DDBJ whole genome shotgun (WGS) entry which is preliminary data.</text>
</comment>
<dbReference type="InterPro" id="IPR001054">
    <property type="entry name" value="A/G_cyclase"/>
</dbReference>
<sequence>MATSRQLAAIMFTDIAGYTALMGADEQKAFELLRANRLLQQAHIQEYGGRWIKELGDGVLASFSNAADAVLCAIAIQRSSADVADLYLRIGIHSGDVIYIRRQ</sequence>
<name>A0A3D8L6D4_9BACT</name>
<dbReference type="PROSITE" id="PS50125">
    <property type="entry name" value="GUANYLATE_CYCLASE_2"/>
    <property type="match status" value="1"/>
</dbReference>
<dbReference type="Gene3D" id="3.30.70.1230">
    <property type="entry name" value="Nucleotide cyclase"/>
    <property type="match status" value="1"/>
</dbReference>
<dbReference type="OrthoDB" id="9779074at2"/>
<dbReference type="GO" id="GO:0035556">
    <property type="term" value="P:intracellular signal transduction"/>
    <property type="evidence" value="ECO:0007669"/>
    <property type="project" value="InterPro"/>
</dbReference>
<organism evidence="2 3">
    <name type="scientific">Pontibacter diazotrophicus</name>
    <dbReference type="NCBI Taxonomy" id="1400979"/>
    <lineage>
        <taxon>Bacteria</taxon>
        <taxon>Pseudomonadati</taxon>
        <taxon>Bacteroidota</taxon>
        <taxon>Cytophagia</taxon>
        <taxon>Cytophagales</taxon>
        <taxon>Hymenobacteraceae</taxon>
        <taxon>Pontibacter</taxon>
    </lineage>
</organism>
<dbReference type="GO" id="GO:0004016">
    <property type="term" value="F:adenylate cyclase activity"/>
    <property type="evidence" value="ECO:0007669"/>
    <property type="project" value="UniProtKB-ARBA"/>
</dbReference>
<evidence type="ECO:0000313" key="3">
    <source>
        <dbReference type="Proteomes" id="UP000256708"/>
    </source>
</evidence>
<evidence type="ECO:0000259" key="1">
    <source>
        <dbReference type="PROSITE" id="PS50125"/>
    </source>
</evidence>
<dbReference type="RefSeq" id="WP_115567779.1">
    <property type="nucleotide sequence ID" value="NZ_QRGR01000031.1"/>
</dbReference>
<gene>
    <name evidence="2" type="ORF">DXT99_22145</name>
</gene>
<dbReference type="GO" id="GO:0006171">
    <property type="term" value="P:cAMP biosynthetic process"/>
    <property type="evidence" value="ECO:0007669"/>
    <property type="project" value="TreeGrafter"/>
</dbReference>
<dbReference type="Proteomes" id="UP000256708">
    <property type="component" value="Unassembled WGS sequence"/>
</dbReference>
<dbReference type="PANTHER" id="PTHR43081:SF19">
    <property type="entry name" value="PH-SENSITIVE ADENYLATE CYCLASE RV1264"/>
    <property type="match status" value="1"/>
</dbReference>
<dbReference type="EMBL" id="QRGR01000031">
    <property type="protein sequence ID" value="RDV12970.1"/>
    <property type="molecule type" value="Genomic_DNA"/>
</dbReference>
<reference evidence="3" key="1">
    <citation type="submission" date="2018-08" db="EMBL/GenBank/DDBJ databases">
        <authorList>
            <person name="Liu Z.-W."/>
            <person name="Du Z.-J."/>
        </authorList>
    </citation>
    <scope>NUCLEOTIDE SEQUENCE [LARGE SCALE GENOMIC DNA]</scope>
    <source>
        <strain evidence="3">H4X</strain>
    </source>
</reference>
<evidence type="ECO:0000313" key="2">
    <source>
        <dbReference type="EMBL" id="RDV12970.1"/>
    </source>
</evidence>
<keyword evidence="3" id="KW-1185">Reference proteome</keyword>